<reference evidence="3 4" key="1">
    <citation type="journal article" date="2016" name="Genome Biol. Evol.">
        <title>Divergent and convergent evolution of fungal pathogenicity.</title>
        <authorList>
            <person name="Shang Y."/>
            <person name="Xiao G."/>
            <person name="Zheng P."/>
            <person name="Cen K."/>
            <person name="Zhan S."/>
            <person name="Wang C."/>
        </authorList>
    </citation>
    <scope>NUCLEOTIDE SEQUENCE [LARGE SCALE GENOMIC DNA]</scope>
    <source>
        <strain evidence="3 4">RCEF 264</strain>
    </source>
</reference>
<dbReference type="STRING" id="1081102.A0A167QYZ3"/>
<dbReference type="GO" id="GO:0001164">
    <property type="term" value="F:RNA polymerase I core promoter sequence-specific DNA binding"/>
    <property type="evidence" value="ECO:0007669"/>
    <property type="project" value="TreeGrafter"/>
</dbReference>
<dbReference type="GO" id="GO:0017025">
    <property type="term" value="F:TBP-class protein binding"/>
    <property type="evidence" value="ECO:0007669"/>
    <property type="project" value="TreeGrafter"/>
</dbReference>
<feature type="domain" description="Extracellular mutant protein 11 C-terminal" evidence="2">
    <location>
        <begin position="449"/>
        <end position="581"/>
    </location>
</feature>
<feature type="compositionally biased region" description="Pro residues" evidence="1">
    <location>
        <begin position="56"/>
        <end position="73"/>
    </location>
</feature>
<dbReference type="Proteomes" id="UP000076874">
    <property type="component" value="Unassembled WGS sequence"/>
</dbReference>
<feature type="compositionally biased region" description="Low complexity" evidence="1">
    <location>
        <begin position="122"/>
        <end position="145"/>
    </location>
</feature>
<feature type="compositionally biased region" description="Polar residues" evidence="1">
    <location>
        <begin position="173"/>
        <end position="191"/>
    </location>
</feature>
<feature type="compositionally biased region" description="Pro residues" evidence="1">
    <location>
        <begin position="394"/>
        <end position="406"/>
    </location>
</feature>
<accession>A0A167QYZ3</accession>
<dbReference type="Pfam" id="PF15463">
    <property type="entry name" value="ECM11"/>
    <property type="match status" value="1"/>
</dbReference>
<feature type="region of interest" description="Disordered" evidence="1">
    <location>
        <begin position="360"/>
        <end position="457"/>
    </location>
</feature>
<feature type="compositionally biased region" description="Polar residues" evidence="1">
    <location>
        <begin position="146"/>
        <end position="165"/>
    </location>
</feature>
<sequence length="588" mass="64299">MPATQLKMLRYMRSSEPKGNNSNGNGNSNSNSNSTNGGPGGSPKIPPSPQSGIPHPSHPPPPPPPPPTQPQPQPQSQLPAALSARQQLAEAAKIPVPLFLRGTTPNHQANSAIPVVSHSPKQLQQPQQSQQQQQQQSQEQPRRQLSFQRARSNSDNNRPTLASPEQAQQQQQIWEESSINSMFTDNVTTTARGPRANAGRYDSPFPQQRPQLHFERTAGDRNTDEPTAPLLLGDRGVLRILPTGNAAADAAAHADDPYVERSPYGSPSRHVPVLKHSKYALRDARGATRRSSFSERLPLGNHEENGNGVNGSPEGRIHRRNGSITKMNGAVVLGNGTGMAEQDLGAQRSAYFRDVEAALGRTPGRPENDDDGSDLPSQGDEATNQRTPRQARSPPRPPPQQPPPALPLKRGLQESSLPRVGASGGGGGSRREKKTSSSSSSRKRRHSPDYDDSMLHGMPYTALRDEPFDHDPARMAVQAAATPPPQRSLEDRLAHFKTKDANSQHHFFTEMPVAEWDDCGDWFLARFAELSNQIRAKRQAKRARMAAFEAEIGEREKTVRLKAESIERTLGDLKHEGEGMMRGKVVDL</sequence>
<proteinExistence type="predicted"/>
<comment type="caution">
    <text evidence="3">The sequence shown here is derived from an EMBL/GenBank/DDBJ whole genome shotgun (WGS) entry which is preliminary data.</text>
</comment>
<feature type="region of interest" description="Disordered" evidence="1">
    <location>
        <begin position="1"/>
        <end position="89"/>
    </location>
</feature>
<dbReference type="AlphaFoldDB" id="A0A167QYZ3"/>
<keyword evidence="4" id="KW-1185">Reference proteome</keyword>
<evidence type="ECO:0000313" key="3">
    <source>
        <dbReference type="EMBL" id="OAA58112.1"/>
    </source>
</evidence>
<protein>
    <recommendedName>
        <fullName evidence="2">Extracellular mutant protein 11 C-terminal domain-containing protein</fullName>
    </recommendedName>
</protein>
<organism evidence="3 4">
    <name type="scientific">Niveomyces insectorum RCEF 264</name>
    <dbReference type="NCBI Taxonomy" id="1081102"/>
    <lineage>
        <taxon>Eukaryota</taxon>
        <taxon>Fungi</taxon>
        <taxon>Dikarya</taxon>
        <taxon>Ascomycota</taxon>
        <taxon>Pezizomycotina</taxon>
        <taxon>Sordariomycetes</taxon>
        <taxon>Hypocreomycetidae</taxon>
        <taxon>Hypocreales</taxon>
        <taxon>Cordycipitaceae</taxon>
        <taxon>Niveomyces</taxon>
    </lineage>
</organism>
<dbReference type="OrthoDB" id="5346740at2759"/>
<feature type="region of interest" description="Disordered" evidence="1">
    <location>
        <begin position="284"/>
        <end position="320"/>
    </location>
</feature>
<dbReference type="PANTHER" id="PTHR28244">
    <property type="entry name" value="RNA POLYMERASE I-SPECIFIC TRANSCRIPTION INITIATION FACTOR RRN11"/>
    <property type="match status" value="1"/>
</dbReference>
<dbReference type="GO" id="GO:0070860">
    <property type="term" value="C:RNA polymerase I core factor complex"/>
    <property type="evidence" value="ECO:0007669"/>
    <property type="project" value="TreeGrafter"/>
</dbReference>
<evidence type="ECO:0000259" key="2">
    <source>
        <dbReference type="Pfam" id="PF15463"/>
    </source>
</evidence>
<evidence type="ECO:0000313" key="4">
    <source>
        <dbReference type="Proteomes" id="UP000076874"/>
    </source>
</evidence>
<dbReference type="GO" id="GO:0042790">
    <property type="term" value="P:nucleolar large rRNA transcription by RNA polymerase I"/>
    <property type="evidence" value="ECO:0007669"/>
    <property type="project" value="TreeGrafter"/>
</dbReference>
<feature type="region of interest" description="Disordered" evidence="1">
    <location>
        <begin position="101"/>
        <end position="209"/>
    </location>
</feature>
<dbReference type="InterPro" id="IPR053029">
    <property type="entry name" value="RNA_pol_I-specific_init_factor"/>
</dbReference>
<dbReference type="InterPro" id="IPR029178">
    <property type="entry name" value="Ecm11_C"/>
</dbReference>
<evidence type="ECO:0000256" key="1">
    <source>
        <dbReference type="SAM" id="MobiDB-lite"/>
    </source>
</evidence>
<dbReference type="PANTHER" id="PTHR28244:SF3">
    <property type="entry name" value="EXTRACELLULAR MUTANT PROTEIN 11 C-TERMINAL DOMAIN-CONTAINING PROTEIN"/>
    <property type="match status" value="1"/>
</dbReference>
<name>A0A167QYZ3_9HYPO</name>
<gene>
    <name evidence="3" type="ORF">SPI_06997</name>
</gene>
<dbReference type="EMBL" id="AZHD01000013">
    <property type="protein sequence ID" value="OAA58112.1"/>
    <property type="molecule type" value="Genomic_DNA"/>
</dbReference>
<feature type="compositionally biased region" description="Low complexity" evidence="1">
    <location>
        <begin position="19"/>
        <end position="36"/>
    </location>
</feature>